<keyword evidence="3 5" id="KW-1133">Transmembrane helix</keyword>
<name>A0A1Y2AIV8_9FUNG</name>
<sequence>FSLWQYAIIEKQNGNRAWLNFMQDNFYSNWLSLEAAPCWTSITCTFSHNTVLHFGLNMFSLHGVGNVAMGIIGLSRFLVFYLAA</sequence>
<dbReference type="Proteomes" id="UP000193642">
    <property type="component" value="Unassembled WGS sequence"/>
</dbReference>
<evidence type="ECO:0000256" key="5">
    <source>
        <dbReference type="SAM" id="Phobius"/>
    </source>
</evidence>
<dbReference type="AlphaFoldDB" id="A0A1Y2AIV8"/>
<dbReference type="OrthoDB" id="418595at2759"/>
<keyword evidence="2 5" id="KW-0812">Transmembrane</keyword>
<evidence type="ECO:0000256" key="4">
    <source>
        <dbReference type="ARBA" id="ARBA00023136"/>
    </source>
</evidence>
<dbReference type="InterPro" id="IPR022764">
    <property type="entry name" value="Peptidase_S54_rhomboid_dom"/>
</dbReference>
<evidence type="ECO:0000259" key="6">
    <source>
        <dbReference type="Pfam" id="PF01694"/>
    </source>
</evidence>
<keyword evidence="8" id="KW-1185">Reference proteome</keyword>
<feature type="transmembrane region" description="Helical" evidence="5">
    <location>
        <begin position="59"/>
        <end position="83"/>
    </location>
</feature>
<feature type="non-terminal residue" evidence="7">
    <location>
        <position position="1"/>
    </location>
</feature>
<dbReference type="GO" id="GO:0004252">
    <property type="term" value="F:serine-type endopeptidase activity"/>
    <property type="evidence" value="ECO:0007669"/>
    <property type="project" value="InterPro"/>
</dbReference>
<evidence type="ECO:0000256" key="3">
    <source>
        <dbReference type="ARBA" id="ARBA00022989"/>
    </source>
</evidence>
<comment type="subcellular location">
    <subcellularLocation>
        <location evidence="1">Membrane</location>
        <topology evidence="1">Multi-pass membrane protein</topology>
    </subcellularLocation>
</comment>
<dbReference type="Pfam" id="PF01694">
    <property type="entry name" value="Rhomboid"/>
    <property type="match status" value="1"/>
</dbReference>
<evidence type="ECO:0000313" key="7">
    <source>
        <dbReference type="EMBL" id="ORY22518.1"/>
    </source>
</evidence>
<keyword evidence="4 5" id="KW-0472">Membrane</keyword>
<dbReference type="EMBL" id="MCGO01000179">
    <property type="protein sequence ID" value="ORY22518.1"/>
    <property type="molecule type" value="Genomic_DNA"/>
</dbReference>
<dbReference type="Gene3D" id="1.20.1540.10">
    <property type="entry name" value="Rhomboid-like"/>
    <property type="match status" value="1"/>
</dbReference>
<evidence type="ECO:0000256" key="1">
    <source>
        <dbReference type="ARBA" id="ARBA00004141"/>
    </source>
</evidence>
<feature type="domain" description="Peptidase S54 rhomboid" evidence="6">
    <location>
        <begin position="38"/>
        <end position="83"/>
    </location>
</feature>
<comment type="caution">
    <text evidence="7">The sequence shown here is derived from an EMBL/GenBank/DDBJ whole genome shotgun (WGS) entry which is preliminary data.</text>
</comment>
<evidence type="ECO:0000256" key="2">
    <source>
        <dbReference type="ARBA" id="ARBA00022692"/>
    </source>
</evidence>
<gene>
    <name evidence="7" type="ORF">BCR33DRAFT_630997</name>
</gene>
<proteinExistence type="predicted"/>
<dbReference type="InterPro" id="IPR035952">
    <property type="entry name" value="Rhomboid-like_sf"/>
</dbReference>
<feature type="non-terminal residue" evidence="7">
    <location>
        <position position="84"/>
    </location>
</feature>
<accession>A0A1Y2AIV8</accession>
<dbReference type="SUPFAM" id="SSF144091">
    <property type="entry name" value="Rhomboid-like"/>
    <property type="match status" value="1"/>
</dbReference>
<reference evidence="7 8" key="1">
    <citation type="submission" date="2016-07" db="EMBL/GenBank/DDBJ databases">
        <title>Pervasive Adenine N6-methylation of Active Genes in Fungi.</title>
        <authorList>
            <consortium name="DOE Joint Genome Institute"/>
            <person name="Mondo S.J."/>
            <person name="Dannebaum R.O."/>
            <person name="Kuo R.C."/>
            <person name="Labutti K."/>
            <person name="Haridas S."/>
            <person name="Kuo A."/>
            <person name="Salamov A."/>
            <person name="Ahrendt S.R."/>
            <person name="Lipzen A."/>
            <person name="Sullivan W."/>
            <person name="Andreopoulos W.B."/>
            <person name="Clum A."/>
            <person name="Lindquist E."/>
            <person name="Daum C."/>
            <person name="Ramamoorthy G.K."/>
            <person name="Gryganskyi A."/>
            <person name="Culley D."/>
            <person name="Magnuson J.K."/>
            <person name="James T.Y."/>
            <person name="O'Malley M.A."/>
            <person name="Stajich J.E."/>
            <person name="Spatafora J.W."/>
            <person name="Visel A."/>
            <person name="Grigoriev I.V."/>
        </authorList>
    </citation>
    <scope>NUCLEOTIDE SEQUENCE [LARGE SCALE GENOMIC DNA]</scope>
    <source>
        <strain evidence="7 8">JEL800</strain>
    </source>
</reference>
<dbReference type="GO" id="GO:0016020">
    <property type="term" value="C:membrane"/>
    <property type="evidence" value="ECO:0007669"/>
    <property type="project" value="UniProtKB-SubCell"/>
</dbReference>
<organism evidence="7 8">
    <name type="scientific">Rhizoclosmatium globosum</name>
    <dbReference type="NCBI Taxonomy" id="329046"/>
    <lineage>
        <taxon>Eukaryota</taxon>
        <taxon>Fungi</taxon>
        <taxon>Fungi incertae sedis</taxon>
        <taxon>Chytridiomycota</taxon>
        <taxon>Chytridiomycota incertae sedis</taxon>
        <taxon>Chytridiomycetes</taxon>
        <taxon>Chytridiales</taxon>
        <taxon>Chytriomycetaceae</taxon>
        <taxon>Rhizoclosmatium</taxon>
    </lineage>
</organism>
<protein>
    <recommendedName>
        <fullName evidence="6">Peptidase S54 rhomboid domain-containing protein</fullName>
    </recommendedName>
</protein>
<evidence type="ECO:0000313" key="8">
    <source>
        <dbReference type="Proteomes" id="UP000193642"/>
    </source>
</evidence>